<keyword evidence="2" id="KW-1185">Reference proteome</keyword>
<dbReference type="PANTHER" id="PTHR43239">
    <property type="entry name" value="UPF0734 PROTEIN DDB_G0273871/DDB_G0273177"/>
    <property type="match status" value="1"/>
</dbReference>
<sequence>MQRFCYAADLKDDDNLIEEYERWHRSENSWPEINESITGSGITRMEIYRVGNRLFMIVEADDDFDPRKKEDMDATNPIVQRWENLMWQYQQPLPWAAIGEKWVKMEKIFDLQATSSITN</sequence>
<dbReference type="RefSeq" id="WP_129001283.1">
    <property type="nucleotide sequence ID" value="NZ_SDHZ01000001.1"/>
</dbReference>
<organism evidence="1 2">
    <name type="scientific">Filimonas effusa</name>
    <dbReference type="NCBI Taxonomy" id="2508721"/>
    <lineage>
        <taxon>Bacteria</taxon>
        <taxon>Pseudomonadati</taxon>
        <taxon>Bacteroidota</taxon>
        <taxon>Chitinophagia</taxon>
        <taxon>Chitinophagales</taxon>
        <taxon>Chitinophagaceae</taxon>
        <taxon>Filimonas</taxon>
    </lineage>
</organism>
<dbReference type="PANTHER" id="PTHR43239:SF1">
    <property type="entry name" value="UPF0734 PROTEIN DDB_G0273871_DDB_G0273177"/>
    <property type="match status" value="1"/>
</dbReference>
<dbReference type="EMBL" id="SDHZ01000001">
    <property type="protein sequence ID" value="RXK85531.1"/>
    <property type="molecule type" value="Genomic_DNA"/>
</dbReference>
<dbReference type="InterPro" id="IPR008000">
    <property type="entry name" value="Rham/fucose_mutarotase"/>
</dbReference>
<name>A0A4Q1D8C7_9BACT</name>
<proteinExistence type="predicted"/>
<dbReference type="AlphaFoldDB" id="A0A4Q1D8C7"/>
<reference evidence="1 2" key="1">
    <citation type="submission" date="2019-01" db="EMBL/GenBank/DDBJ databases">
        <title>Filimonas sp. strain TTM-71.</title>
        <authorList>
            <person name="Chen W.-M."/>
        </authorList>
    </citation>
    <scope>NUCLEOTIDE SEQUENCE [LARGE SCALE GENOMIC DNA]</scope>
    <source>
        <strain evidence="1 2">TTM-71</strain>
    </source>
</reference>
<dbReference type="Gene3D" id="3.30.70.100">
    <property type="match status" value="1"/>
</dbReference>
<dbReference type="OrthoDB" id="1430580at2"/>
<accession>A0A4Q1D8C7</accession>
<gene>
    <name evidence="1" type="ORF">ESB13_01565</name>
</gene>
<dbReference type="InterPro" id="IPR052996">
    <property type="entry name" value="Carb_Metab_Mutarotase"/>
</dbReference>
<dbReference type="InterPro" id="IPR011008">
    <property type="entry name" value="Dimeric_a/b-barrel"/>
</dbReference>
<comment type="caution">
    <text evidence="1">The sequence shown here is derived from an EMBL/GenBank/DDBJ whole genome shotgun (WGS) entry which is preliminary data.</text>
</comment>
<dbReference type="Pfam" id="PF05336">
    <property type="entry name" value="rhaM"/>
    <property type="match status" value="1"/>
</dbReference>
<dbReference type="GO" id="GO:0016857">
    <property type="term" value="F:racemase and epimerase activity, acting on carbohydrates and derivatives"/>
    <property type="evidence" value="ECO:0007669"/>
    <property type="project" value="InterPro"/>
</dbReference>
<evidence type="ECO:0000313" key="1">
    <source>
        <dbReference type="EMBL" id="RXK85531.1"/>
    </source>
</evidence>
<dbReference type="Proteomes" id="UP000290545">
    <property type="component" value="Unassembled WGS sequence"/>
</dbReference>
<protein>
    <submittedName>
        <fullName evidence="1">L-rhamnose mutarotase</fullName>
    </submittedName>
</protein>
<evidence type="ECO:0000313" key="2">
    <source>
        <dbReference type="Proteomes" id="UP000290545"/>
    </source>
</evidence>
<dbReference type="SUPFAM" id="SSF54909">
    <property type="entry name" value="Dimeric alpha+beta barrel"/>
    <property type="match status" value="1"/>
</dbReference>